<dbReference type="SUPFAM" id="SSF75005">
    <property type="entry name" value="Arabinanase/levansucrase/invertase"/>
    <property type="match status" value="1"/>
</dbReference>
<sequence>MKLNRFIFLFSIIGAFLLGSCNKAPTIPSEDKIAPTETSLEYTDYGASNELKFELNSSKWYRNDLELGLPDPCIVYEDGTYYIFGTTDRTGAKSFDCYSTTDFSSYKYYKDIYAPTDTTWGNGSLFAPEIVKIDNLYYMYYNASHYEDGVDTEKSGIMIAVSENITGPYRDYVGKDANGNPLDNSKGPIIRDINASNYGILDVTTLFDGDDMYLYWSIYETNIMQYIVGVKMIDPVTPDWSTYQVLIRPGAINANDRFDTTLSWEAYKGFRVAEGPQVTKIKDGRYMISYSVNHYLDKYYTVCYAIGDNPLGPFEKPYVKGENWSNILFGYAGLQNGTVFDQWAGFTGGCGHHYIFKVGDQYMIAYHAFKNRNDISSGRCVAIDYLFFDEEGNPYVHGPSYSAMPLPEATSGYKNIALNAKVIAEGTETPDRLNDNYIVEHYNLAQEANKEADFKGGQYCYIQIQFDKEYTIGGLAIFNSAYYEKVLYSIDFINFGNSNAILNSSYNRQYVEDAKEFAFPCGNFAYDFDDIKTNKITIGINSAYDFSLNEIIVLGK</sequence>
<reference evidence="9" key="1">
    <citation type="submission" date="2020-10" db="EMBL/GenBank/DDBJ databases">
        <authorList>
            <person name="Gilroy R."/>
        </authorList>
    </citation>
    <scope>NUCLEOTIDE SEQUENCE</scope>
    <source>
        <strain evidence="9">11159</strain>
    </source>
</reference>
<dbReference type="PROSITE" id="PS51257">
    <property type="entry name" value="PROKAR_LIPOPROTEIN"/>
    <property type="match status" value="1"/>
</dbReference>
<keyword evidence="3 8" id="KW-0378">Hydrolase</keyword>
<dbReference type="GO" id="GO:0004553">
    <property type="term" value="F:hydrolase activity, hydrolyzing O-glycosyl compounds"/>
    <property type="evidence" value="ECO:0007669"/>
    <property type="project" value="InterPro"/>
</dbReference>
<evidence type="ECO:0000256" key="4">
    <source>
        <dbReference type="ARBA" id="ARBA00023277"/>
    </source>
</evidence>
<keyword evidence="2" id="KW-0624">Polysaccharide degradation</keyword>
<dbReference type="Gene3D" id="2.115.10.20">
    <property type="entry name" value="Glycosyl hydrolase domain, family 43"/>
    <property type="match status" value="1"/>
</dbReference>
<gene>
    <name evidence="9" type="ORF">IAC58_00785</name>
</gene>
<dbReference type="Pfam" id="PF04616">
    <property type="entry name" value="Glyco_hydro_43"/>
    <property type="match status" value="1"/>
</dbReference>
<protein>
    <submittedName>
        <fullName evidence="9">Family 43 glycosylhydrolase</fullName>
    </submittedName>
</protein>
<dbReference type="GO" id="GO:0045493">
    <property type="term" value="P:xylan catabolic process"/>
    <property type="evidence" value="ECO:0007669"/>
    <property type="project" value="UniProtKB-KW"/>
</dbReference>
<evidence type="ECO:0000256" key="7">
    <source>
        <dbReference type="PIRSR" id="PIRSR606710-2"/>
    </source>
</evidence>
<accession>A0A9D9DGK3</accession>
<dbReference type="Proteomes" id="UP000823613">
    <property type="component" value="Unassembled WGS sequence"/>
</dbReference>
<feature type="active site" description="Proton donor" evidence="6">
    <location>
        <position position="274"/>
    </location>
</feature>
<dbReference type="PANTHER" id="PTHR43772">
    <property type="entry name" value="ENDO-1,4-BETA-XYLANASE"/>
    <property type="match status" value="1"/>
</dbReference>
<evidence type="ECO:0000256" key="5">
    <source>
        <dbReference type="ARBA" id="ARBA00023295"/>
    </source>
</evidence>
<organism evidence="9 10">
    <name type="scientific">Candidatus Onthovivens merdipullorum</name>
    <dbReference type="NCBI Taxonomy" id="2840889"/>
    <lineage>
        <taxon>Bacteria</taxon>
        <taxon>Bacillati</taxon>
        <taxon>Bacillota</taxon>
        <taxon>Bacilli</taxon>
        <taxon>Bacillales</taxon>
        <taxon>Candidatus Onthovivens</taxon>
    </lineage>
</organism>
<dbReference type="InterPro" id="IPR006710">
    <property type="entry name" value="Glyco_hydro_43"/>
</dbReference>
<dbReference type="PANTHER" id="PTHR43772:SF2">
    <property type="entry name" value="PUTATIVE (AFU_ORTHOLOGUE AFUA_2G04480)-RELATED"/>
    <property type="match status" value="1"/>
</dbReference>
<evidence type="ECO:0000313" key="9">
    <source>
        <dbReference type="EMBL" id="MBO8427083.1"/>
    </source>
</evidence>
<dbReference type="AlphaFoldDB" id="A0A9D9DGK3"/>
<evidence type="ECO:0000313" key="10">
    <source>
        <dbReference type="Proteomes" id="UP000823613"/>
    </source>
</evidence>
<evidence type="ECO:0000256" key="2">
    <source>
        <dbReference type="ARBA" id="ARBA00022651"/>
    </source>
</evidence>
<evidence type="ECO:0000256" key="1">
    <source>
        <dbReference type="ARBA" id="ARBA00009865"/>
    </source>
</evidence>
<name>A0A9D9DGK3_9BACL</name>
<dbReference type="InterPro" id="IPR052176">
    <property type="entry name" value="Glycosyl_Hydrlase_43_Enz"/>
</dbReference>
<comment type="caution">
    <text evidence="9">The sequence shown here is derived from an EMBL/GenBank/DDBJ whole genome shotgun (WGS) entry which is preliminary data.</text>
</comment>
<reference evidence="9" key="2">
    <citation type="journal article" date="2021" name="PeerJ">
        <title>Extensive microbial diversity within the chicken gut microbiome revealed by metagenomics and culture.</title>
        <authorList>
            <person name="Gilroy R."/>
            <person name="Ravi A."/>
            <person name="Getino M."/>
            <person name="Pursley I."/>
            <person name="Horton D.L."/>
            <person name="Alikhan N.F."/>
            <person name="Baker D."/>
            <person name="Gharbi K."/>
            <person name="Hall N."/>
            <person name="Watson M."/>
            <person name="Adriaenssens E.M."/>
            <person name="Foster-Nyarko E."/>
            <person name="Jarju S."/>
            <person name="Secka A."/>
            <person name="Antonio M."/>
            <person name="Oren A."/>
            <person name="Chaudhuri R.R."/>
            <person name="La Ragione R."/>
            <person name="Hildebrand F."/>
            <person name="Pallen M.J."/>
        </authorList>
    </citation>
    <scope>NUCLEOTIDE SEQUENCE</scope>
    <source>
        <strain evidence="9">11159</strain>
    </source>
</reference>
<evidence type="ECO:0000256" key="3">
    <source>
        <dbReference type="ARBA" id="ARBA00022801"/>
    </source>
</evidence>
<feature type="active site" description="Proton acceptor" evidence="6">
    <location>
        <position position="71"/>
    </location>
</feature>
<proteinExistence type="inferred from homology"/>
<dbReference type="EMBL" id="JADIMY010000013">
    <property type="protein sequence ID" value="MBO8427083.1"/>
    <property type="molecule type" value="Genomic_DNA"/>
</dbReference>
<dbReference type="InterPro" id="IPR023296">
    <property type="entry name" value="Glyco_hydro_beta-prop_sf"/>
</dbReference>
<keyword evidence="4" id="KW-0119">Carbohydrate metabolism</keyword>
<keyword evidence="2" id="KW-0858">Xylan degradation</keyword>
<evidence type="ECO:0000256" key="8">
    <source>
        <dbReference type="RuleBase" id="RU361187"/>
    </source>
</evidence>
<feature type="site" description="Important for catalytic activity, responsible for pKa modulation of the active site Glu and correct orientation of both the proton donor and substrate" evidence="7">
    <location>
        <position position="202"/>
    </location>
</feature>
<keyword evidence="5 8" id="KW-0326">Glycosidase</keyword>
<comment type="similarity">
    <text evidence="1 8">Belongs to the glycosyl hydrolase 43 family.</text>
</comment>
<evidence type="ECO:0000256" key="6">
    <source>
        <dbReference type="PIRSR" id="PIRSR606710-1"/>
    </source>
</evidence>